<dbReference type="InterPro" id="IPR016192">
    <property type="entry name" value="APOBEC/CMP_deaminase_Zn-bd"/>
</dbReference>
<dbReference type="EC" id="3.5.4.5" evidence="4 13"/>
<feature type="binding site" evidence="12">
    <location>
        <position position="63"/>
    </location>
    <ligand>
        <name>Zn(2+)</name>
        <dbReference type="ChEBI" id="CHEBI:29105"/>
        <note>catalytic</note>
    </ligand>
</feature>
<dbReference type="InterPro" id="IPR002125">
    <property type="entry name" value="CMP_dCMP_dom"/>
</dbReference>
<feature type="binding site" evidence="12">
    <location>
        <position position="97"/>
    </location>
    <ligand>
        <name>Zn(2+)</name>
        <dbReference type="ChEBI" id="CHEBI:29105"/>
        <note>catalytic</note>
    </ligand>
</feature>
<feature type="binding site" evidence="11">
    <location>
        <begin position="52"/>
        <end position="58"/>
    </location>
    <ligand>
        <name>substrate</name>
    </ligand>
</feature>
<dbReference type="NCBIfam" id="TIGR01354">
    <property type="entry name" value="cyt_deam_tetra"/>
    <property type="match status" value="1"/>
</dbReference>
<dbReference type="NCBIfam" id="NF004064">
    <property type="entry name" value="PRK05578.1"/>
    <property type="match status" value="1"/>
</dbReference>
<dbReference type="CDD" id="cd01283">
    <property type="entry name" value="cytidine_deaminase"/>
    <property type="match status" value="1"/>
</dbReference>
<evidence type="ECO:0000256" key="5">
    <source>
        <dbReference type="ARBA" id="ARBA00022723"/>
    </source>
</evidence>
<evidence type="ECO:0000313" key="15">
    <source>
        <dbReference type="EMBL" id="CDR44105.1"/>
    </source>
</evidence>
<evidence type="ECO:0000256" key="8">
    <source>
        <dbReference type="ARBA" id="ARBA00032005"/>
    </source>
</evidence>
<dbReference type="FunFam" id="3.40.140.10:FF:000008">
    <property type="entry name" value="Cytidine deaminase"/>
    <property type="match status" value="1"/>
</dbReference>
<comment type="similarity">
    <text evidence="3 13">Belongs to the cytidine and deoxycytidylate deaminase family.</text>
</comment>
<evidence type="ECO:0000256" key="6">
    <source>
        <dbReference type="ARBA" id="ARBA00022801"/>
    </source>
</evidence>
<dbReference type="InterPro" id="IPR016193">
    <property type="entry name" value="Cytidine_deaminase-like"/>
</dbReference>
<feature type="active site" description="Proton donor" evidence="10">
    <location>
        <position position="65"/>
    </location>
</feature>
<dbReference type="EMBL" id="LK052898">
    <property type="protein sequence ID" value="CDR44105.1"/>
    <property type="molecule type" value="Genomic_DNA"/>
</dbReference>
<evidence type="ECO:0000259" key="14">
    <source>
        <dbReference type="PROSITE" id="PS51747"/>
    </source>
</evidence>
<dbReference type="GO" id="GO:0004126">
    <property type="term" value="F:cytidine deaminase activity"/>
    <property type="evidence" value="ECO:0007669"/>
    <property type="project" value="UniProtKB-UniRule"/>
</dbReference>
<dbReference type="Proteomes" id="UP000189513">
    <property type="component" value="Unassembled WGS sequence"/>
</dbReference>
<evidence type="ECO:0000313" key="16">
    <source>
        <dbReference type="EMBL" id="ONH68074.1"/>
    </source>
</evidence>
<comment type="catalytic activity">
    <reaction evidence="9 13">
        <text>cytidine + H2O + H(+) = uridine + NH4(+)</text>
        <dbReference type="Rhea" id="RHEA:16069"/>
        <dbReference type="ChEBI" id="CHEBI:15377"/>
        <dbReference type="ChEBI" id="CHEBI:15378"/>
        <dbReference type="ChEBI" id="CHEBI:16704"/>
        <dbReference type="ChEBI" id="CHEBI:17562"/>
        <dbReference type="ChEBI" id="CHEBI:28938"/>
        <dbReference type="EC" id="3.5.4.5"/>
    </reaction>
</comment>
<dbReference type="AlphaFoldDB" id="A0A061B887"/>
<dbReference type="InterPro" id="IPR050202">
    <property type="entry name" value="Cyt/Deoxycyt_deaminase"/>
</dbReference>
<keyword evidence="7 12" id="KW-0862">Zinc</keyword>
<dbReference type="OMA" id="IEIYFMG"/>
<dbReference type="SUPFAM" id="SSF53927">
    <property type="entry name" value="Cytidine deaminase-like"/>
    <property type="match status" value="1"/>
</dbReference>
<keyword evidence="6 13" id="KW-0378">Hydrolase</keyword>
<keyword evidence="17" id="KW-1185">Reference proteome</keyword>
<organism evidence="15">
    <name type="scientific">Cyberlindnera fabianii</name>
    <name type="common">Yeast</name>
    <name type="synonym">Hansenula fabianii</name>
    <dbReference type="NCBI Taxonomy" id="36022"/>
    <lineage>
        <taxon>Eukaryota</taxon>
        <taxon>Fungi</taxon>
        <taxon>Dikarya</taxon>
        <taxon>Ascomycota</taxon>
        <taxon>Saccharomycotina</taxon>
        <taxon>Saccharomycetes</taxon>
        <taxon>Phaffomycetales</taxon>
        <taxon>Phaffomycetaceae</taxon>
        <taxon>Cyberlindnera</taxon>
    </lineage>
</organism>
<proteinExistence type="inferred from homology"/>
<dbReference type="GO" id="GO:0042802">
    <property type="term" value="F:identical protein binding"/>
    <property type="evidence" value="ECO:0007669"/>
    <property type="project" value="UniProtKB-ARBA"/>
</dbReference>
<dbReference type="VEuPathDB" id="FungiDB:BON22_1900"/>
<feature type="binding site" evidence="12">
    <location>
        <position position="100"/>
    </location>
    <ligand>
        <name>Zn(2+)</name>
        <dbReference type="ChEBI" id="CHEBI:29105"/>
        <note>catalytic</note>
    </ligand>
</feature>
<dbReference type="PROSITE" id="PS00903">
    <property type="entry name" value="CYT_DCMP_DEAMINASES_1"/>
    <property type="match status" value="1"/>
</dbReference>
<evidence type="ECO:0000256" key="9">
    <source>
        <dbReference type="ARBA" id="ARBA00049558"/>
    </source>
</evidence>
<evidence type="ECO:0000313" key="17">
    <source>
        <dbReference type="Proteomes" id="UP000189513"/>
    </source>
</evidence>
<name>A0A061B887_CYBFA</name>
<evidence type="ECO:0000256" key="3">
    <source>
        <dbReference type="ARBA" id="ARBA00006576"/>
    </source>
</evidence>
<comment type="cofactor">
    <cofactor evidence="1 12 13">
        <name>Zn(2+)</name>
        <dbReference type="ChEBI" id="CHEBI:29105"/>
    </cofactor>
</comment>
<dbReference type="PROSITE" id="PS51747">
    <property type="entry name" value="CYT_DCMP_DEAMINASES_2"/>
    <property type="match status" value="1"/>
</dbReference>
<evidence type="ECO:0000256" key="12">
    <source>
        <dbReference type="PIRSR" id="PIRSR606262-3"/>
    </source>
</evidence>
<evidence type="ECO:0000256" key="4">
    <source>
        <dbReference type="ARBA" id="ARBA00012783"/>
    </source>
</evidence>
<reference evidence="16" key="3">
    <citation type="submission" date="2017-01" db="EMBL/GenBank/DDBJ databases">
        <authorList>
            <person name="Mah S.A."/>
            <person name="Swanson W.J."/>
            <person name="Moy G.W."/>
            <person name="Vacquier V.D."/>
        </authorList>
    </citation>
    <scope>NUCLEOTIDE SEQUENCE [LARGE SCALE GENOMIC DNA]</scope>
    <source>
        <strain evidence="16">65</strain>
    </source>
</reference>
<dbReference type="GO" id="GO:0005829">
    <property type="term" value="C:cytosol"/>
    <property type="evidence" value="ECO:0007669"/>
    <property type="project" value="TreeGrafter"/>
</dbReference>
<accession>A0A061B887</accession>
<dbReference type="PANTHER" id="PTHR11644:SF2">
    <property type="entry name" value="CYTIDINE DEAMINASE"/>
    <property type="match status" value="1"/>
</dbReference>
<dbReference type="PANTHER" id="PTHR11644">
    <property type="entry name" value="CYTIDINE DEAMINASE"/>
    <property type="match status" value="1"/>
</dbReference>
<evidence type="ECO:0000256" key="10">
    <source>
        <dbReference type="PIRSR" id="PIRSR606262-1"/>
    </source>
</evidence>
<comment type="function">
    <text evidence="2 13">This enzyme scavenges exogenous and endogenous cytidine and 2'-deoxycytidine for UMP synthesis.</text>
</comment>
<keyword evidence="5 12" id="KW-0479">Metal-binding</keyword>
<evidence type="ECO:0000256" key="13">
    <source>
        <dbReference type="RuleBase" id="RU364006"/>
    </source>
</evidence>
<evidence type="ECO:0000256" key="2">
    <source>
        <dbReference type="ARBA" id="ARBA00003949"/>
    </source>
</evidence>
<feature type="domain" description="CMP/dCMP-type deaminase" evidence="14">
    <location>
        <begin position="11"/>
        <end position="138"/>
    </location>
</feature>
<dbReference type="GO" id="GO:0055086">
    <property type="term" value="P:nucleobase-containing small molecule metabolic process"/>
    <property type="evidence" value="ECO:0007669"/>
    <property type="project" value="UniProtKB-ARBA"/>
</dbReference>
<sequence>MQEVPGKLSIEEFTTLRTKAIGALDLSYSPYSKFRVGCALLSESGDLFVGANVENASYGAAICAERSTIVTAVLQGHRKFKAIGVSSDMVDEFISPCGICRQSIREFGKEIEVYMFKKDGSCVMKTLEELLPMSFGPEQLN</sequence>
<gene>
    <name evidence="16" type="ORF">BON22_1900</name>
    <name evidence="15" type="ORF">CYFA0S_13e03510g</name>
</gene>
<comment type="catalytic activity">
    <reaction evidence="13">
        <text>2'-deoxycytidine + H2O + H(+) = 2'-deoxyuridine + NH4(+)</text>
        <dbReference type="Rhea" id="RHEA:13433"/>
        <dbReference type="ChEBI" id="CHEBI:15377"/>
        <dbReference type="ChEBI" id="CHEBI:15378"/>
        <dbReference type="ChEBI" id="CHEBI:15698"/>
        <dbReference type="ChEBI" id="CHEBI:16450"/>
        <dbReference type="ChEBI" id="CHEBI:28938"/>
        <dbReference type="EC" id="3.5.4.5"/>
    </reaction>
</comment>
<dbReference type="InterPro" id="IPR006262">
    <property type="entry name" value="Cyt_deam_tetra"/>
</dbReference>
<dbReference type="GO" id="GO:0008270">
    <property type="term" value="F:zinc ion binding"/>
    <property type="evidence" value="ECO:0007669"/>
    <property type="project" value="UniProtKB-UniRule"/>
</dbReference>
<dbReference type="Gene3D" id="3.40.140.10">
    <property type="entry name" value="Cytidine Deaminase, domain 2"/>
    <property type="match status" value="1"/>
</dbReference>
<dbReference type="STRING" id="36022.A0A061B887"/>
<reference evidence="17" key="2">
    <citation type="journal article" date="2017" name="Genome Announc.">
        <title>Genome sequences of Cyberlindnera fabianii 65, Pichia kudriavzevii 129, and Saccharomyces cerevisiae 131 isolated from fermented masau fruits in Zimbabwe.</title>
        <authorList>
            <person name="van Rijswijck I.M.H."/>
            <person name="Derks M.F.L."/>
            <person name="Abee T."/>
            <person name="de Ridder D."/>
            <person name="Smid E.J."/>
        </authorList>
    </citation>
    <scope>NUCLEOTIDE SEQUENCE [LARGE SCALE GENOMIC DNA]</scope>
    <source>
        <strain evidence="17">65</strain>
    </source>
</reference>
<dbReference type="GO" id="GO:0072527">
    <property type="term" value="P:pyrimidine-containing compound metabolic process"/>
    <property type="evidence" value="ECO:0007669"/>
    <property type="project" value="UniProtKB-ARBA"/>
</dbReference>
<reference evidence="15" key="1">
    <citation type="journal article" date="2014" name="Genome Announc.">
        <title>Genome sequence of the yeast Cyberlindnera fabianii (Hansenula fabianii).</title>
        <authorList>
            <person name="Freel K.C."/>
            <person name="Sarilar V."/>
            <person name="Neuveglise C."/>
            <person name="Devillers H."/>
            <person name="Friedrich A."/>
            <person name="Schacherer J."/>
        </authorList>
    </citation>
    <scope>NUCLEOTIDE SEQUENCE</scope>
    <source>
        <strain evidence="15">YJS4271</strain>
    </source>
</reference>
<evidence type="ECO:0000256" key="1">
    <source>
        <dbReference type="ARBA" id="ARBA00001947"/>
    </source>
</evidence>
<protein>
    <recommendedName>
        <fullName evidence="4 13">Cytidine deaminase</fullName>
        <ecNumber evidence="4 13">3.5.4.5</ecNumber>
    </recommendedName>
    <alternativeName>
        <fullName evidence="8 13">Cytidine aminohydrolase</fullName>
    </alternativeName>
</protein>
<dbReference type="Pfam" id="PF00383">
    <property type="entry name" value="dCMP_cyt_deam_1"/>
    <property type="match status" value="1"/>
</dbReference>
<evidence type="ECO:0000256" key="7">
    <source>
        <dbReference type="ARBA" id="ARBA00022833"/>
    </source>
</evidence>
<dbReference type="OrthoDB" id="414540at2759"/>
<evidence type="ECO:0000256" key="11">
    <source>
        <dbReference type="PIRSR" id="PIRSR606262-2"/>
    </source>
</evidence>
<dbReference type="EMBL" id="MPUK01000003">
    <property type="protein sequence ID" value="ONH68074.1"/>
    <property type="molecule type" value="Genomic_DNA"/>
</dbReference>